<gene>
    <name evidence="1" type="ORF">SAMN05192549_105381</name>
</gene>
<evidence type="ECO:0000313" key="2">
    <source>
        <dbReference type="Proteomes" id="UP000184339"/>
    </source>
</evidence>
<organism evidence="1 2">
    <name type="scientific">Duganella sacchari</name>
    <dbReference type="NCBI Taxonomy" id="551987"/>
    <lineage>
        <taxon>Bacteria</taxon>
        <taxon>Pseudomonadati</taxon>
        <taxon>Pseudomonadota</taxon>
        <taxon>Betaproteobacteria</taxon>
        <taxon>Burkholderiales</taxon>
        <taxon>Oxalobacteraceae</taxon>
        <taxon>Telluria group</taxon>
        <taxon>Duganella</taxon>
    </lineage>
</organism>
<evidence type="ECO:0008006" key="3">
    <source>
        <dbReference type="Google" id="ProtNLM"/>
    </source>
</evidence>
<dbReference type="EMBL" id="FRCX01000005">
    <property type="protein sequence ID" value="SHN20765.1"/>
    <property type="molecule type" value="Genomic_DNA"/>
</dbReference>
<evidence type="ECO:0000313" key="1">
    <source>
        <dbReference type="EMBL" id="SHN20765.1"/>
    </source>
</evidence>
<reference evidence="2" key="1">
    <citation type="submission" date="2016-11" db="EMBL/GenBank/DDBJ databases">
        <authorList>
            <person name="Varghese N."/>
            <person name="Submissions S."/>
        </authorList>
    </citation>
    <scope>NUCLEOTIDE SEQUENCE [LARGE SCALE GENOMIC DNA]</scope>
    <source>
        <strain evidence="2">Sac-22</strain>
    </source>
</reference>
<dbReference type="STRING" id="551987.SAMN05192549_105381"/>
<dbReference type="RefSeq" id="WP_072785266.1">
    <property type="nucleotide sequence ID" value="NZ_FRCX01000005.1"/>
</dbReference>
<dbReference type="InterPro" id="IPR025358">
    <property type="entry name" value="DUF4262"/>
</dbReference>
<dbReference type="Proteomes" id="UP000184339">
    <property type="component" value="Unassembled WGS sequence"/>
</dbReference>
<dbReference type="AlphaFoldDB" id="A0A1M7PTE2"/>
<accession>A0A1M7PTE2</accession>
<protein>
    <recommendedName>
        <fullName evidence="3">DUF4262 domain-containing protein</fullName>
    </recommendedName>
</protein>
<dbReference type="Pfam" id="PF14081">
    <property type="entry name" value="DUF4262"/>
    <property type="match status" value="1"/>
</dbReference>
<dbReference type="OrthoDB" id="9793188at2"/>
<proteinExistence type="predicted"/>
<name>A0A1M7PTE2_9BURK</name>
<sequence>MDQSGQRALANIATYGLHILNVMEEDELPPFSYSIGIEKSLGLPELIVVGLGADVAQPVINECYRQMKQGAAIAPGARVADLLGGDFECVIGEVDPRHYEEYMGWALWLHKGPHFRAWQIIFPSTAGVFPWEPQASDGFRSWQPLLNA</sequence>
<keyword evidence="2" id="KW-1185">Reference proteome</keyword>